<gene>
    <name evidence="1" type="ORF">DPMN_139431</name>
</gene>
<organism evidence="1 2">
    <name type="scientific">Dreissena polymorpha</name>
    <name type="common">Zebra mussel</name>
    <name type="synonym">Mytilus polymorpha</name>
    <dbReference type="NCBI Taxonomy" id="45954"/>
    <lineage>
        <taxon>Eukaryota</taxon>
        <taxon>Metazoa</taxon>
        <taxon>Spiralia</taxon>
        <taxon>Lophotrochozoa</taxon>
        <taxon>Mollusca</taxon>
        <taxon>Bivalvia</taxon>
        <taxon>Autobranchia</taxon>
        <taxon>Heteroconchia</taxon>
        <taxon>Euheterodonta</taxon>
        <taxon>Imparidentia</taxon>
        <taxon>Neoheterodontei</taxon>
        <taxon>Myida</taxon>
        <taxon>Dreissenoidea</taxon>
        <taxon>Dreissenidae</taxon>
        <taxon>Dreissena</taxon>
    </lineage>
</organism>
<dbReference type="EMBL" id="JAIWYP010000006">
    <property type="protein sequence ID" value="KAH3811031.1"/>
    <property type="molecule type" value="Genomic_DNA"/>
</dbReference>
<proteinExistence type="predicted"/>
<sequence>MWTLSSPFPGKNQYFGVCGGDMRLLPRVGSEPTKFRSLGGHLIHYTTATLLLPMCQTRGLDFEM</sequence>
<reference evidence="1" key="1">
    <citation type="journal article" date="2019" name="bioRxiv">
        <title>The Genome of the Zebra Mussel, Dreissena polymorpha: A Resource for Invasive Species Research.</title>
        <authorList>
            <person name="McCartney M.A."/>
            <person name="Auch B."/>
            <person name="Kono T."/>
            <person name="Mallez S."/>
            <person name="Zhang Y."/>
            <person name="Obille A."/>
            <person name="Becker A."/>
            <person name="Abrahante J.E."/>
            <person name="Garbe J."/>
            <person name="Badalamenti J.P."/>
            <person name="Herman A."/>
            <person name="Mangelson H."/>
            <person name="Liachko I."/>
            <person name="Sullivan S."/>
            <person name="Sone E.D."/>
            <person name="Koren S."/>
            <person name="Silverstein K.A.T."/>
            <person name="Beckman K.B."/>
            <person name="Gohl D.M."/>
        </authorList>
    </citation>
    <scope>NUCLEOTIDE SEQUENCE</scope>
    <source>
        <strain evidence="1">Duluth1</strain>
        <tissue evidence="1">Whole animal</tissue>
    </source>
</reference>
<evidence type="ECO:0000313" key="1">
    <source>
        <dbReference type="EMBL" id="KAH3811031.1"/>
    </source>
</evidence>
<comment type="caution">
    <text evidence="1">The sequence shown here is derived from an EMBL/GenBank/DDBJ whole genome shotgun (WGS) entry which is preliminary data.</text>
</comment>
<accession>A0A9D4G912</accession>
<keyword evidence="2" id="KW-1185">Reference proteome</keyword>
<name>A0A9D4G912_DREPO</name>
<reference evidence="1" key="2">
    <citation type="submission" date="2020-11" db="EMBL/GenBank/DDBJ databases">
        <authorList>
            <person name="McCartney M.A."/>
            <person name="Auch B."/>
            <person name="Kono T."/>
            <person name="Mallez S."/>
            <person name="Becker A."/>
            <person name="Gohl D.M."/>
            <person name="Silverstein K.A.T."/>
            <person name="Koren S."/>
            <person name="Bechman K.B."/>
            <person name="Herman A."/>
            <person name="Abrahante J.E."/>
            <person name="Garbe J."/>
        </authorList>
    </citation>
    <scope>NUCLEOTIDE SEQUENCE</scope>
    <source>
        <strain evidence="1">Duluth1</strain>
        <tissue evidence="1">Whole animal</tissue>
    </source>
</reference>
<dbReference type="Proteomes" id="UP000828390">
    <property type="component" value="Unassembled WGS sequence"/>
</dbReference>
<dbReference type="AlphaFoldDB" id="A0A9D4G912"/>
<protein>
    <submittedName>
        <fullName evidence="1">Uncharacterized protein</fullName>
    </submittedName>
</protein>
<evidence type="ECO:0000313" key="2">
    <source>
        <dbReference type="Proteomes" id="UP000828390"/>
    </source>
</evidence>